<evidence type="ECO:0000313" key="1">
    <source>
        <dbReference type="EMBL" id="GAA5228691.1"/>
    </source>
</evidence>
<evidence type="ECO:0008006" key="3">
    <source>
        <dbReference type="Google" id="ProtNLM"/>
    </source>
</evidence>
<dbReference type="SUPFAM" id="SSF51556">
    <property type="entry name" value="Metallo-dependent hydrolases"/>
    <property type="match status" value="1"/>
</dbReference>
<dbReference type="PANTHER" id="PTHR43135">
    <property type="entry name" value="ALPHA-D-RIBOSE 1-METHYLPHOSPHONATE 5-TRIPHOSPHATE DIPHOSPHATASE"/>
    <property type="match status" value="1"/>
</dbReference>
<dbReference type="Gene3D" id="3.30.110.90">
    <property type="entry name" value="Amidohydrolase"/>
    <property type="match status" value="1"/>
</dbReference>
<keyword evidence="2" id="KW-1185">Reference proteome</keyword>
<dbReference type="Gene3D" id="1.20.58.520">
    <property type="entry name" value="Amidohydrolase"/>
    <property type="match status" value="1"/>
</dbReference>
<dbReference type="InterPro" id="IPR051781">
    <property type="entry name" value="Metallo-dep_Hydrolase"/>
</dbReference>
<comment type="caution">
    <text evidence="1">The sequence shown here is derived from an EMBL/GenBank/DDBJ whole genome shotgun (WGS) entry which is preliminary data.</text>
</comment>
<dbReference type="InterPro" id="IPR011059">
    <property type="entry name" value="Metal-dep_hydrolase_composite"/>
</dbReference>
<dbReference type="InterPro" id="IPR032466">
    <property type="entry name" value="Metal_Hydrolase"/>
</dbReference>
<dbReference type="PANTHER" id="PTHR43135:SF3">
    <property type="entry name" value="ALPHA-D-RIBOSE 1-METHYLPHOSPHONATE 5-TRIPHOSPHATE DIPHOSPHATASE"/>
    <property type="match status" value="1"/>
</dbReference>
<proteinExistence type="predicted"/>
<dbReference type="EMBL" id="BAABLK010000087">
    <property type="protein sequence ID" value="GAA5228691.1"/>
    <property type="molecule type" value="Genomic_DNA"/>
</dbReference>
<dbReference type="Proteomes" id="UP001501257">
    <property type="component" value="Unassembled WGS sequence"/>
</dbReference>
<protein>
    <recommendedName>
        <fullName evidence="3">Amidohydrolase family protein</fullName>
    </recommendedName>
</protein>
<dbReference type="RefSeq" id="WP_210100364.1">
    <property type="nucleotide sequence ID" value="NZ_BAABLK010000087.1"/>
</dbReference>
<name>A0ABP9TRA4_9MICC</name>
<accession>A0ABP9TRA4</accession>
<reference evidence="2" key="1">
    <citation type="journal article" date="2019" name="Int. J. Syst. Evol. Microbiol.">
        <title>The Global Catalogue of Microorganisms (GCM) 10K type strain sequencing project: providing services to taxonomists for standard genome sequencing and annotation.</title>
        <authorList>
            <consortium name="The Broad Institute Genomics Platform"/>
            <consortium name="The Broad Institute Genome Sequencing Center for Infectious Disease"/>
            <person name="Wu L."/>
            <person name="Ma J."/>
        </authorList>
    </citation>
    <scope>NUCLEOTIDE SEQUENCE [LARGE SCALE GENOMIC DNA]</scope>
    <source>
        <strain evidence="2">JCM 18952</strain>
    </source>
</reference>
<sequence length="208" mass="21846">MADARVPVIATLGIADGFPGAHGVMPLLAQTDLAEWLGPAWTRMLRRQAKRWLPPGLPDVEAARQNVRALHSHGVVLLAGADAPNPVLIPGASLHRELRHLVLAGLGPCEALAAAASLPASVFGLSDRKAIRPGLRADLVLVPGRPDRDISATQDIAAVWKQGVAVDLDSYVGSTEESVSVAALQATNDKIVAAIAQMWPPPLSGRCR</sequence>
<gene>
    <name evidence="1" type="ORF">GCM10025778_32300</name>
</gene>
<dbReference type="Gene3D" id="2.30.40.10">
    <property type="entry name" value="Urease, subunit C, domain 1"/>
    <property type="match status" value="1"/>
</dbReference>
<evidence type="ECO:0000313" key="2">
    <source>
        <dbReference type="Proteomes" id="UP001501257"/>
    </source>
</evidence>
<organism evidence="1 2">
    <name type="scientific">Paeniglutamicibacter antarcticus</name>
    <dbReference type="NCBI Taxonomy" id="494023"/>
    <lineage>
        <taxon>Bacteria</taxon>
        <taxon>Bacillati</taxon>
        <taxon>Actinomycetota</taxon>
        <taxon>Actinomycetes</taxon>
        <taxon>Micrococcales</taxon>
        <taxon>Micrococcaceae</taxon>
        <taxon>Paeniglutamicibacter</taxon>
    </lineage>
</organism>